<sequence length="205" mass="23866">MELILRYIELLELCRSELYDPFLADIEERCLEAIGILLRHNKNHDPVTGRFTFGKQYIDVTEEYKNRATPGEGSLTYDDSYNSKAHKEEIAFAQWLHNKMGGDIHLLNEQNQNHVKTPDYIWNSKLWDLKSLSSEKAANSALRKGINQISGNPGGVMLDCRKFNVEEKTLLGIIEKRMKWHRDIEVDIMIVKSESDIRVIRYKQI</sequence>
<reference evidence="2 3" key="2">
    <citation type="submission" date="2010-03" db="EMBL/GenBank/DDBJ databases">
        <authorList>
            <person name="Pajon A."/>
        </authorList>
    </citation>
    <scope>NUCLEOTIDE SEQUENCE [LARGE SCALE GENOMIC DNA]</scope>
    <source>
        <strain evidence="2 3">70/3</strain>
    </source>
</reference>
<protein>
    <recommendedName>
        <fullName evidence="1">tRNA nuclease CdiA C-terminal domain-containing protein</fullName>
    </recommendedName>
</protein>
<organism evidence="2 3">
    <name type="scientific">[Eubacterium] siraeum 70/3</name>
    <dbReference type="NCBI Taxonomy" id="657319"/>
    <lineage>
        <taxon>Bacteria</taxon>
        <taxon>Bacillati</taxon>
        <taxon>Bacillota</taxon>
        <taxon>Clostridia</taxon>
        <taxon>Eubacteriales</taxon>
        <taxon>Oscillospiraceae</taxon>
        <taxon>Oscillospiraceae incertae sedis</taxon>
    </lineage>
</organism>
<proteinExistence type="predicted"/>
<evidence type="ECO:0000259" key="1">
    <source>
        <dbReference type="Pfam" id="PF18451"/>
    </source>
</evidence>
<evidence type="ECO:0000313" key="2">
    <source>
        <dbReference type="EMBL" id="CBK97106.1"/>
    </source>
</evidence>
<dbReference type="Proteomes" id="UP000008803">
    <property type="component" value="Chromosome"/>
</dbReference>
<reference evidence="2 3" key="1">
    <citation type="submission" date="2010-03" db="EMBL/GenBank/DDBJ databases">
        <title>The genome sequence of Eubacterium siraeum 70/3.</title>
        <authorList>
            <consortium name="metaHIT consortium -- http://www.metahit.eu/"/>
            <person name="Pajon A."/>
            <person name="Turner K."/>
            <person name="Parkhill J."/>
            <person name="Duncan S."/>
            <person name="Flint H."/>
        </authorList>
    </citation>
    <scope>NUCLEOTIDE SEQUENCE [LARGE SCALE GENOMIC DNA]</scope>
    <source>
        <strain evidence="2 3">70/3</strain>
    </source>
</reference>
<dbReference type="EMBL" id="FP929044">
    <property type="protein sequence ID" value="CBK97106.1"/>
    <property type="molecule type" value="Genomic_DNA"/>
</dbReference>
<dbReference type="Gene3D" id="3.40.1350.120">
    <property type="match status" value="1"/>
</dbReference>
<evidence type="ECO:0000313" key="3">
    <source>
        <dbReference type="Proteomes" id="UP000008803"/>
    </source>
</evidence>
<dbReference type="PATRIC" id="fig|657319.3.peg.2499"/>
<accession>D4JVI7</accession>
<dbReference type="Pfam" id="PF18451">
    <property type="entry name" value="CdiA_C"/>
    <property type="match status" value="1"/>
</dbReference>
<name>D4JVI7_9FIRM</name>
<feature type="domain" description="tRNA nuclease CdiA C-terminal" evidence="1">
    <location>
        <begin position="116"/>
        <end position="194"/>
    </location>
</feature>
<gene>
    <name evidence="2" type="ORF">EUS_20870</name>
</gene>
<dbReference type="InterPro" id="IPR040559">
    <property type="entry name" value="CdiA_C"/>
</dbReference>
<dbReference type="KEGG" id="esu:EUS_20870"/>
<dbReference type="BioCyc" id="ESIR657319:G136K-1765-MONOMER"/>
<dbReference type="HOGENOM" id="CLU_1335850_0_0_9"/>
<dbReference type="AlphaFoldDB" id="D4JVI7"/>